<accession>A0A3L6RS39</accession>
<gene>
    <name evidence="2" type="ORF">C2845_PM11G20810</name>
</gene>
<reference evidence="3" key="1">
    <citation type="journal article" date="2019" name="Nat. Commun.">
        <title>The genome of broomcorn millet.</title>
        <authorList>
            <person name="Zou C."/>
            <person name="Miki D."/>
            <person name="Li D."/>
            <person name="Tang Q."/>
            <person name="Xiao L."/>
            <person name="Rajput S."/>
            <person name="Deng P."/>
            <person name="Jia W."/>
            <person name="Huang R."/>
            <person name="Zhang M."/>
            <person name="Sun Y."/>
            <person name="Hu J."/>
            <person name="Fu X."/>
            <person name="Schnable P.S."/>
            <person name="Li F."/>
            <person name="Zhang H."/>
            <person name="Feng B."/>
            <person name="Zhu X."/>
            <person name="Liu R."/>
            <person name="Schnable J.C."/>
            <person name="Zhu J.-K."/>
            <person name="Zhang H."/>
        </authorList>
    </citation>
    <scope>NUCLEOTIDE SEQUENCE [LARGE SCALE GENOMIC DNA]</scope>
</reference>
<feature type="compositionally biased region" description="Basic and acidic residues" evidence="1">
    <location>
        <begin position="374"/>
        <end position="395"/>
    </location>
</feature>
<keyword evidence="3" id="KW-1185">Reference proteome</keyword>
<feature type="region of interest" description="Disordered" evidence="1">
    <location>
        <begin position="371"/>
        <end position="395"/>
    </location>
</feature>
<dbReference type="Proteomes" id="UP000275267">
    <property type="component" value="Unassembled WGS sequence"/>
</dbReference>
<dbReference type="AlphaFoldDB" id="A0A3L6RS39"/>
<protein>
    <submittedName>
        <fullName evidence="2">Prpol</fullName>
    </submittedName>
</protein>
<name>A0A3L6RS39_PANMI</name>
<feature type="compositionally biased region" description="Basic residues" evidence="1">
    <location>
        <begin position="310"/>
        <end position="320"/>
    </location>
</feature>
<feature type="region of interest" description="Disordered" evidence="1">
    <location>
        <begin position="290"/>
        <end position="337"/>
    </location>
</feature>
<comment type="caution">
    <text evidence="2">The sequence shown here is derived from an EMBL/GenBank/DDBJ whole genome shotgun (WGS) entry which is preliminary data.</text>
</comment>
<evidence type="ECO:0000313" key="2">
    <source>
        <dbReference type="EMBL" id="RLN08395.1"/>
    </source>
</evidence>
<dbReference type="OrthoDB" id="693243at2759"/>
<sequence>MAFFINVIGADGKSAPLYFGSPVLSAPICAGPWSPPSVAHFQTFHFGSLDFVADHLGTLHLRENVIAPAVSEGASFIVNPLAELDPEALAQRIKLLLGANPSASDVDMVMYSLSNVARQLSGGAPLPPPTSPRAASPFGLPNVAATCARGLGRTMPSLPLVTSFMGMIWCSPASFLELFPDGDDALSDASSVGDVSMRGCTMWPRCAMVDLPGENLYVESSEHTHTTQCNALPDIVDADVVGAFISGTTFKSLVHKLGCHKPRTTRELLDIATNHASGEEAIGAIFIGTQPTGKAKAKEPDETPASSKQGNKKRGNRRRPNPNLVAAVDRPAKRKGGNEHFEQLLEKPCTNHGYPVKHKLKDCELLRCVLNPAGKREGGDRDKKAAKELEDYDKP</sequence>
<proteinExistence type="predicted"/>
<organism evidence="2 3">
    <name type="scientific">Panicum miliaceum</name>
    <name type="common">Proso millet</name>
    <name type="synonym">Broomcorn millet</name>
    <dbReference type="NCBI Taxonomy" id="4540"/>
    <lineage>
        <taxon>Eukaryota</taxon>
        <taxon>Viridiplantae</taxon>
        <taxon>Streptophyta</taxon>
        <taxon>Embryophyta</taxon>
        <taxon>Tracheophyta</taxon>
        <taxon>Spermatophyta</taxon>
        <taxon>Magnoliopsida</taxon>
        <taxon>Liliopsida</taxon>
        <taxon>Poales</taxon>
        <taxon>Poaceae</taxon>
        <taxon>PACMAD clade</taxon>
        <taxon>Panicoideae</taxon>
        <taxon>Panicodae</taxon>
        <taxon>Paniceae</taxon>
        <taxon>Panicinae</taxon>
        <taxon>Panicum</taxon>
        <taxon>Panicum sect. Panicum</taxon>
    </lineage>
</organism>
<evidence type="ECO:0000313" key="3">
    <source>
        <dbReference type="Proteomes" id="UP000275267"/>
    </source>
</evidence>
<evidence type="ECO:0000256" key="1">
    <source>
        <dbReference type="SAM" id="MobiDB-lite"/>
    </source>
</evidence>
<dbReference type="EMBL" id="PQIB02000007">
    <property type="protein sequence ID" value="RLN08395.1"/>
    <property type="molecule type" value="Genomic_DNA"/>
</dbReference>